<reference evidence="1 2" key="1">
    <citation type="submission" date="2024-02" db="EMBL/GenBank/DDBJ databases">
        <title>Draft genome sequence of Collimonas sp. strain H4R21, an effective mineral-weathering bacterial strain isolated from the beech rhizosphere.</title>
        <authorList>
            <person name="Morin E."/>
            <person name="Uroz S."/>
            <person name="Leveau J.H.J."/>
            <person name="Kumar R."/>
            <person name="Rey M.W."/>
            <person name="Pham J."/>
        </authorList>
    </citation>
    <scope>NUCLEOTIDE SEQUENCE [LARGE SCALE GENOMIC DNA]</scope>
    <source>
        <strain evidence="1 2">H4R21</strain>
    </source>
</reference>
<protein>
    <submittedName>
        <fullName evidence="1">Uncharacterized protein</fullName>
    </submittedName>
</protein>
<evidence type="ECO:0000313" key="2">
    <source>
        <dbReference type="Proteomes" id="UP001495910"/>
    </source>
</evidence>
<gene>
    <name evidence="1" type="ORF">V8G57_11515</name>
</gene>
<dbReference type="EMBL" id="JBANDC010000007">
    <property type="protein sequence ID" value="MEM4988015.1"/>
    <property type="molecule type" value="Genomic_DNA"/>
</dbReference>
<dbReference type="Proteomes" id="UP001495910">
    <property type="component" value="Unassembled WGS sequence"/>
</dbReference>
<accession>A0ABU9PVI2</accession>
<proteinExistence type="predicted"/>
<organism evidence="1 2">
    <name type="scientific">Collimonas rhizosphaerae</name>
    <dbReference type="NCBI Taxonomy" id="3126357"/>
    <lineage>
        <taxon>Bacteria</taxon>
        <taxon>Pseudomonadati</taxon>
        <taxon>Pseudomonadota</taxon>
        <taxon>Betaproteobacteria</taxon>
        <taxon>Burkholderiales</taxon>
        <taxon>Oxalobacteraceae</taxon>
        <taxon>Collimonas</taxon>
    </lineage>
</organism>
<sequence length="209" mass="22666">MKNRNNALVRDEVLLAFHETCEKPTAEEIISWTNQYPEYAEDIREHAAIALDIAASEKNAQDQIAERDLNISFSHALNGLSAGDREQKALSSTNDSASFHEIIAAHGKTIASLANEIGGMIGIGRDVVAALANGGMAPPVGPKFKKAVMTALSLSSEAFDHKLSIALANPRVGMAKSKVAPKLNQRSYEEIIRASDMDTSQTQYWLSED</sequence>
<comment type="caution">
    <text evidence="1">The sequence shown here is derived from an EMBL/GenBank/DDBJ whole genome shotgun (WGS) entry which is preliminary data.</text>
</comment>
<dbReference type="RefSeq" id="WP_342829508.1">
    <property type="nucleotide sequence ID" value="NZ_JBANDC010000007.1"/>
</dbReference>
<evidence type="ECO:0000313" key="1">
    <source>
        <dbReference type="EMBL" id="MEM4988015.1"/>
    </source>
</evidence>
<name>A0ABU9PVI2_9BURK</name>
<keyword evidence="2" id="KW-1185">Reference proteome</keyword>